<organism evidence="1 2">
    <name type="scientific">Neotoma lepida</name>
    <name type="common">Desert woodrat</name>
    <dbReference type="NCBI Taxonomy" id="56216"/>
    <lineage>
        <taxon>Eukaryota</taxon>
        <taxon>Metazoa</taxon>
        <taxon>Chordata</taxon>
        <taxon>Craniata</taxon>
        <taxon>Vertebrata</taxon>
        <taxon>Euteleostomi</taxon>
        <taxon>Mammalia</taxon>
        <taxon>Eutheria</taxon>
        <taxon>Euarchontoglires</taxon>
        <taxon>Glires</taxon>
        <taxon>Rodentia</taxon>
        <taxon>Myomorpha</taxon>
        <taxon>Muroidea</taxon>
        <taxon>Cricetidae</taxon>
        <taxon>Neotominae</taxon>
        <taxon>Neotoma</taxon>
    </lineage>
</organism>
<sequence>MWRHRSTVMGSLSKYLLREVEEMDVCNNMGEPPGQNMYVTFLLEADAEKTVMELITMGLIGP</sequence>
<accession>A0A1A6GJY0</accession>
<protein>
    <submittedName>
        <fullName evidence="1">Uncharacterized protein</fullName>
    </submittedName>
</protein>
<proteinExistence type="predicted"/>
<dbReference type="EMBL" id="LZPO01087230">
    <property type="protein sequence ID" value="OBS66516.1"/>
    <property type="molecule type" value="Genomic_DNA"/>
</dbReference>
<reference evidence="1 2" key="1">
    <citation type="submission" date="2016-06" db="EMBL/GenBank/DDBJ databases">
        <title>The Draft Genome Sequence and Annotation of the Desert Woodrat Neotoma lepida.</title>
        <authorList>
            <person name="Campbell M."/>
            <person name="Oakeson K.F."/>
            <person name="Yandell M."/>
            <person name="Halpert J.R."/>
            <person name="Dearing D."/>
        </authorList>
    </citation>
    <scope>NUCLEOTIDE SEQUENCE [LARGE SCALE GENOMIC DNA]</scope>
    <source>
        <strain evidence="1">417</strain>
        <tissue evidence="1">Liver</tissue>
    </source>
</reference>
<gene>
    <name evidence="1" type="ORF">A6R68_04935</name>
</gene>
<evidence type="ECO:0000313" key="2">
    <source>
        <dbReference type="Proteomes" id="UP000092124"/>
    </source>
</evidence>
<keyword evidence="2" id="KW-1185">Reference proteome</keyword>
<comment type="caution">
    <text evidence="1">The sequence shown here is derived from an EMBL/GenBank/DDBJ whole genome shotgun (WGS) entry which is preliminary data.</text>
</comment>
<dbReference type="OrthoDB" id="423462at2759"/>
<dbReference type="Proteomes" id="UP000092124">
    <property type="component" value="Unassembled WGS sequence"/>
</dbReference>
<dbReference type="AlphaFoldDB" id="A0A1A6GJY0"/>
<evidence type="ECO:0000313" key="1">
    <source>
        <dbReference type="EMBL" id="OBS66516.1"/>
    </source>
</evidence>
<name>A0A1A6GJY0_NEOLE</name>